<dbReference type="EMBL" id="CYZL01000001">
    <property type="protein sequence ID" value="CUN50404.1"/>
    <property type="molecule type" value="Genomic_DNA"/>
</dbReference>
<protein>
    <submittedName>
        <fullName evidence="1">Uncharacterized protein</fullName>
    </submittedName>
</protein>
<reference evidence="1 2" key="1">
    <citation type="submission" date="2015-09" db="EMBL/GenBank/DDBJ databases">
        <authorList>
            <consortium name="Pathogen Informatics"/>
        </authorList>
    </citation>
    <scope>NUCLEOTIDE SEQUENCE [LARGE SCALE GENOMIC DNA]</scope>
    <source>
        <strain evidence="1 2">2789STDY5834835</strain>
    </source>
</reference>
<evidence type="ECO:0000313" key="2">
    <source>
        <dbReference type="Proteomes" id="UP000095679"/>
    </source>
</evidence>
<dbReference type="AlphaFoldDB" id="A0A173XFG2"/>
<dbReference type="Proteomes" id="UP000095679">
    <property type="component" value="Unassembled WGS sequence"/>
</dbReference>
<dbReference type="RefSeq" id="WP_055297800.1">
    <property type="nucleotide sequence ID" value="NZ_BLYK01000002.1"/>
</dbReference>
<name>A0A173XFG2_9FIRM</name>
<gene>
    <name evidence="1" type="ORF">ERS852450_00113</name>
</gene>
<accession>A0A173XFG2</accession>
<proteinExistence type="predicted"/>
<organism evidence="1 2">
    <name type="scientific">Anaerobutyricum hallii</name>
    <dbReference type="NCBI Taxonomy" id="39488"/>
    <lineage>
        <taxon>Bacteria</taxon>
        <taxon>Bacillati</taxon>
        <taxon>Bacillota</taxon>
        <taxon>Clostridia</taxon>
        <taxon>Lachnospirales</taxon>
        <taxon>Lachnospiraceae</taxon>
        <taxon>Anaerobutyricum</taxon>
    </lineage>
</organism>
<sequence length="79" mass="9213">MNTEDSVPNEKKVVYDIHFYAYTPDEKGKVKIILDVEAQKKYHTGHDFVTRGFFYTSRIISAQLGKEFVLIPSRYPREG</sequence>
<evidence type="ECO:0000313" key="1">
    <source>
        <dbReference type="EMBL" id="CUN50404.1"/>
    </source>
</evidence>